<keyword evidence="3" id="KW-0677">Repeat</keyword>
<keyword evidence="8" id="KW-0812">Transmembrane</keyword>
<name>A0A364XWP0_9BACT</name>
<dbReference type="EMBL" id="QMFY01000026">
    <property type="protein sequence ID" value="RAV97826.1"/>
    <property type="molecule type" value="Genomic_DNA"/>
</dbReference>
<comment type="similarity">
    <text evidence="5">Belongs to the Rap family.</text>
</comment>
<keyword evidence="7" id="KW-0175">Coiled coil</keyword>
<evidence type="ECO:0000256" key="8">
    <source>
        <dbReference type="SAM" id="Phobius"/>
    </source>
</evidence>
<evidence type="ECO:0008006" key="12">
    <source>
        <dbReference type="Google" id="ProtNLM"/>
    </source>
</evidence>
<keyword evidence="11" id="KW-1185">Reference proteome</keyword>
<dbReference type="PANTHER" id="PTHR46630:SF1">
    <property type="entry name" value="TETRATRICOPEPTIDE REPEAT PROTEIN 29"/>
    <property type="match status" value="1"/>
</dbReference>
<dbReference type="OrthoDB" id="660620at2"/>
<evidence type="ECO:0000256" key="9">
    <source>
        <dbReference type="SAM" id="SignalP"/>
    </source>
</evidence>
<evidence type="ECO:0000256" key="5">
    <source>
        <dbReference type="ARBA" id="ARBA00038253"/>
    </source>
</evidence>
<dbReference type="PANTHER" id="PTHR46630">
    <property type="entry name" value="TETRATRICOPEPTIDE REPEAT PROTEIN 29"/>
    <property type="match status" value="1"/>
</dbReference>
<feature type="signal peptide" evidence="9">
    <location>
        <begin position="1"/>
        <end position="21"/>
    </location>
</feature>
<dbReference type="GO" id="GO:0005737">
    <property type="term" value="C:cytoplasm"/>
    <property type="evidence" value="ECO:0007669"/>
    <property type="project" value="UniProtKB-SubCell"/>
</dbReference>
<feature type="transmembrane region" description="Helical" evidence="8">
    <location>
        <begin position="488"/>
        <end position="508"/>
    </location>
</feature>
<evidence type="ECO:0000256" key="3">
    <source>
        <dbReference type="ARBA" id="ARBA00022737"/>
    </source>
</evidence>
<evidence type="ECO:0000313" key="10">
    <source>
        <dbReference type="EMBL" id="RAV97826.1"/>
    </source>
</evidence>
<organism evidence="10 11">
    <name type="scientific">Pseudochryseolinea flava</name>
    <dbReference type="NCBI Taxonomy" id="2059302"/>
    <lineage>
        <taxon>Bacteria</taxon>
        <taxon>Pseudomonadati</taxon>
        <taxon>Bacteroidota</taxon>
        <taxon>Cytophagia</taxon>
        <taxon>Cytophagales</taxon>
        <taxon>Fulvivirgaceae</taxon>
        <taxon>Pseudochryseolinea</taxon>
    </lineage>
</organism>
<protein>
    <recommendedName>
        <fullName evidence="12">Tetratricopeptide repeat protein</fullName>
    </recommendedName>
</protein>
<accession>A0A364XWP0</accession>
<dbReference type="PROSITE" id="PS50005">
    <property type="entry name" value="TPR"/>
    <property type="match status" value="1"/>
</dbReference>
<dbReference type="InterPro" id="IPR011990">
    <property type="entry name" value="TPR-like_helical_dom_sf"/>
</dbReference>
<keyword evidence="9" id="KW-0732">Signal</keyword>
<reference evidence="10 11" key="1">
    <citation type="submission" date="2018-06" db="EMBL/GenBank/DDBJ databases">
        <title>Chryseolinea flavus sp. nov., a member of the phylum Bacteroidetes isolated from soil.</title>
        <authorList>
            <person name="Li Y."/>
            <person name="Wang J."/>
        </authorList>
    </citation>
    <scope>NUCLEOTIDE SEQUENCE [LARGE SCALE GENOMIC DNA]</scope>
    <source>
        <strain evidence="10 11">SDU1-6</strain>
    </source>
</reference>
<keyword evidence="4 6" id="KW-0802">TPR repeat</keyword>
<evidence type="ECO:0000256" key="2">
    <source>
        <dbReference type="ARBA" id="ARBA00022490"/>
    </source>
</evidence>
<dbReference type="InterPro" id="IPR019734">
    <property type="entry name" value="TPR_rpt"/>
</dbReference>
<keyword evidence="8" id="KW-0472">Membrane</keyword>
<comment type="caution">
    <text evidence="10">The sequence shown here is derived from an EMBL/GenBank/DDBJ whole genome shotgun (WGS) entry which is preliminary data.</text>
</comment>
<keyword evidence="8" id="KW-1133">Transmembrane helix</keyword>
<evidence type="ECO:0000256" key="1">
    <source>
        <dbReference type="ARBA" id="ARBA00004496"/>
    </source>
</evidence>
<dbReference type="SUPFAM" id="SSF48452">
    <property type="entry name" value="TPR-like"/>
    <property type="match status" value="2"/>
</dbReference>
<keyword evidence="2" id="KW-0963">Cytoplasm</keyword>
<proteinExistence type="inferred from homology"/>
<dbReference type="Pfam" id="PF13424">
    <property type="entry name" value="TPR_12"/>
    <property type="match status" value="1"/>
</dbReference>
<comment type="subcellular location">
    <subcellularLocation>
        <location evidence="1">Cytoplasm</location>
    </subcellularLocation>
</comment>
<evidence type="ECO:0000256" key="7">
    <source>
        <dbReference type="SAM" id="Coils"/>
    </source>
</evidence>
<feature type="transmembrane region" description="Helical" evidence="8">
    <location>
        <begin position="515"/>
        <end position="534"/>
    </location>
</feature>
<dbReference type="RefSeq" id="WP_112749981.1">
    <property type="nucleotide sequence ID" value="NZ_QMFY01000026.1"/>
</dbReference>
<gene>
    <name evidence="10" type="ORF">DQQ10_26530</name>
</gene>
<dbReference type="SMART" id="SM00028">
    <property type="entry name" value="TPR"/>
    <property type="match status" value="3"/>
</dbReference>
<evidence type="ECO:0000256" key="4">
    <source>
        <dbReference type="ARBA" id="ARBA00022803"/>
    </source>
</evidence>
<dbReference type="Proteomes" id="UP000251889">
    <property type="component" value="Unassembled WGS sequence"/>
</dbReference>
<evidence type="ECO:0000256" key="6">
    <source>
        <dbReference type="PROSITE-ProRule" id="PRU00339"/>
    </source>
</evidence>
<evidence type="ECO:0000313" key="11">
    <source>
        <dbReference type="Proteomes" id="UP000251889"/>
    </source>
</evidence>
<feature type="repeat" description="TPR" evidence="6">
    <location>
        <begin position="255"/>
        <end position="288"/>
    </location>
</feature>
<feature type="coiled-coil region" evidence="7">
    <location>
        <begin position="448"/>
        <end position="477"/>
    </location>
</feature>
<dbReference type="AlphaFoldDB" id="A0A364XWP0"/>
<sequence length="614" mass="70173">MPRIVIALCLILIVAAGKLSAQDSNNPFLKSNPMIDTLEAQLARATSNTDKVKVLGELAEFSVGANRKLSDEYSAQQFRIAEESRDRSLIIRAHLSNAQRLYNLSILQQNITQGLSASRKALSLAKASHLPEWEAWANMYVAIGLRLNAEFDEALTFNNLALSLATASDSDSLKVFAFNAIANTYMRKKDKMLAFRNYLAALEIAERADNFKLLKNTYQNLSAFYASLDDYERAKDYLYKFVAITKRFDKKLDRLEAYNGIGRVYTQAKQYDIAMSFYDRAIALADTMKFELIKLNSYSNIVDMYFNSNQMLKGLQYLNSKPELKAFVENAGFSHNIDQAYGAMYISLNKLDSAEYFLKHAEPSFEKTGSKLSLFWFYANMSNLYNEKKDYKKAVAYTFKQKAIADAMGDMELMKTTAQTLDSLYQKLGDYKSAYAHSHDYYVYKDSLEKLSTEKDLMLLEVENENKRKQRDSILEEQAKRDRHNIQYMGITAAIAGVFIVLVMLGIFSVSHATIRILGFFAFIFLFEFIILIADNQIHHWTHGEPWKILGIKIALISILLPLHHYLEEKVIHYLTSRKLLDINKEALLAKFYNKKVAEADSYSDSKSNSFKAD</sequence>
<dbReference type="InterPro" id="IPR051476">
    <property type="entry name" value="Bac_ResReg_Asp_Phosphatase"/>
</dbReference>
<feature type="chain" id="PRO_5017073651" description="Tetratricopeptide repeat protein" evidence="9">
    <location>
        <begin position="22"/>
        <end position="614"/>
    </location>
</feature>
<dbReference type="Gene3D" id="1.25.40.10">
    <property type="entry name" value="Tetratricopeptide repeat domain"/>
    <property type="match status" value="2"/>
</dbReference>
<feature type="transmembrane region" description="Helical" evidence="8">
    <location>
        <begin position="546"/>
        <end position="567"/>
    </location>
</feature>